<protein>
    <submittedName>
        <fullName evidence="2">Uncharacterized protein</fullName>
    </submittedName>
</protein>
<feature type="region of interest" description="Disordered" evidence="1">
    <location>
        <begin position="1"/>
        <end position="22"/>
    </location>
</feature>
<gene>
    <name evidence="2" type="ORF">LCGC14_1386070</name>
</gene>
<name>A0A0F9K1K0_9ZZZZ</name>
<dbReference type="AlphaFoldDB" id="A0A0F9K1K0"/>
<comment type="caution">
    <text evidence="2">The sequence shown here is derived from an EMBL/GenBank/DDBJ whole genome shotgun (WGS) entry which is preliminary data.</text>
</comment>
<evidence type="ECO:0000256" key="1">
    <source>
        <dbReference type="SAM" id="MobiDB-lite"/>
    </source>
</evidence>
<evidence type="ECO:0000313" key="2">
    <source>
        <dbReference type="EMBL" id="KKM75848.1"/>
    </source>
</evidence>
<reference evidence="2" key="1">
    <citation type="journal article" date="2015" name="Nature">
        <title>Complex archaea that bridge the gap between prokaryotes and eukaryotes.</title>
        <authorList>
            <person name="Spang A."/>
            <person name="Saw J.H."/>
            <person name="Jorgensen S.L."/>
            <person name="Zaremba-Niedzwiedzka K."/>
            <person name="Martijn J."/>
            <person name="Lind A.E."/>
            <person name="van Eijk R."/>
            <person name="Schleper C."/>
            <person name="Guy L."/>
            <person name="Ettema T.J."/>
        </authorList>
    </citation>
    <scope>NUCLEOTIDE SEQUENCE</scope>
</reference>
<dbReference type="EMBL" id="LAZR01008904">
    <property type="protein sequence ID" value="KKM75848.1"/>
    <property type="molecule type" value="Genomic_DNA"/>
</dbReference>
<sequence length="41" mass="4506">MKEHTQEPGLTASGEFDPQEARERCADACAAIVSEEERKGK</sequence>
<organism evidence="2">
    <name type="scientific">marine sediment metagenome</name>
    <dbReference type="NCBI Taxonomy" id="412755"/>
    <lineage>
        <taxon>unclassified sequences</taxon>
        <taxon>metagenomes</taxon>
        <taxon>ecological metagenomes</taxon>
    </lineage>
</organism>
<accession>A0A0F9K1K0</accession>
<proteinExistence type="predicted"/>